<dbReference type="Pfam" id="PF00702">
    <property type="entry name" value="Hydrolase"/>
    <property type="match status" value="1"/>
</dbReference>
<dbReference type="Gene3D" id="1.10.150.520">
    <property type="match status" value="1"/>
</dbReference>
<keyword evidence="1" id="KW-0479">Metal-binding</keyword>
<dbReference type="GO" id="GO:0008967">
    <property type="term" value="F:phosphoglycolate phosphatase activity"/>
    <property type="evidence" value="ECO:0007669"/>
    <property type="project" value="TreeGrafter"/>
</dbReference>
<dbReference type="SFLD" id="SFLDG01129">
    <property type="entry name" value="C1.5:_HAD__Beta-PGM__Phosphata"/>
    <property type="match status" value="1"/>
</dbReference>
<name>A0A974RWQ8_9GAMM</name>
<accession>A0A974RWQ8</accession>
<proteinExistence type="predicted"/>
<dbReference type="Proteomes" id="UP000595278">
    <property type="component" value="Chromosome"/>
</dbReference>
<reference evidence="2 3" key="1">
    <citation type="submission" date="2021-01" db="EMBL/GenBank/DDBJ databases">
        <title>Entomomonas sp. F2A isolated from a house cricket (Acheta domesticus).</title>
        <authorList>
            <person name="Spergser J."/>
            <person name="Busse H.-J."/>
        </authorList>
    </citation>
    <scope>NUCLEOTIDE SEQUENCE [LARGE SCALE GENOMIC DNA]</scope>
    <source>
        <strain evidence="2 3">F2A</strain>
    </source>
</reference>
<evidence type="ECO:0000313" key="3">
    <source>
        <dbReference type="Proteomes" id="UP000595278"/>
    </source>
</evidence>
<dbReference type="InterPro" id="IPR050155">
    <property type="entry name" value="HAD-like_hydrolase_sf"/>
</dbReference>
<dbReference type="GO" id="GO:0006281">
    <property type="term" value="P:DNA repair"/>
    <property type="evidence" value="ECO:0007669"/>
    <property type="project" value="TreeGrafter"/>
</dbReference>
<dbReference type="RefSeq" id="WP_201092028.1">
    <property type="nucleotide sequence ID" value="NZ_CP067393.1"/>
</dbReference>
<gene>
    <name evidence="2" type="primary">yrfG</name>
    <name evidence="2" type="ORF">JHT90_13785</name>
</gene>
<dbReference type="NCBIfam" id="NF011564">
    <property type="entry name" value="PRK14988.1"/>
    <property type="match status" value="1"/>
</dbReference>
<dbReference type="AlphaFoldDB" id="A0A974RWQ8"/>
<dbReference type="GO" id="GO:0008253">
    <property type="term" value="F:5'-nucleotidase activity"/>
    <property type="evidence" value="ECO:0007669"/>
    <property type="project" value="UniProtKB-EC"/>
</dbReference>
<dbReference type="EC" id="3.1.3.5" evidence="2"/>
<evidence type="ECO:0000256" key="1">
    <source>
        <dbReference type="ARBA" id="ARBA00022723"/>
    </source>
</evidence>
<evidence type="ECO:0000313" key="2">
    <source>
        <dbReference type="EMBL" id="QQP85430.1"/>
    </source>
</evidence>
<dbReference type="GO" id="GO:0005829">
    <property type="term" value="C:cytosol"/>
    <property type="evidence" value="ECO:0007669"/>
    <property type="project" value="TreeGrafter"/>
</dbReference>
<dbReference type="PANTHER" id="PTHR43434">
    <property type="entry name" value="PHOSPHOGLYCOLATE PHOSPHATASE"/>
    <property type="match status" value="1"/>
</dbReference>
<dbReference type="InterPro" id="IPR023214">
    <property type="entry name" value="HAD_sf"/>
</dbReference>
<dbReference type="SUPFAM" id="SSF56784">
    <property type="entry name" value="HAD-like"/>
    <property type="match status" value="1"/>
</dbReference>
<keyword evidence="3" id="KW-1185">Reference proteome</keyword>
<dbReference type="KEGG" id="eaz:JHT90_13785"/>
<dbReference type="CDD" id="cd01427">
    <property type="entry name" value="HAD_like"/>
    <property type="match status" value="1"/>
</dbReference>
<dbReference type="NCBIfam" id="TIGR01509">
    <property type="entry name" value="HAD-SF-IA-v3"/>
    <property type="match status" value="1"/>
</dbReference>
<protein>
    <submittedName>
        <fullName evidence="2">GMP/IMP nucleotidase</fullName>
        <ecNumber evidence="2">3.1.3.5</ecNumber>
    </submittedName>
</protein>
<dbReference type="SFLD" id="SFLDS00003">
    <property type="entry name" value="Haloacid_Dehalogenase"/>
    <property type="match status" value="1"/>
</dbReference>
<dbReference type="InterPro" id="IPR006439">
    <property type="entry name" value="HAD-SF_hydro_IA"/>
</dbReference>
<dbReference type="EMBL" id="CP067393">
    <property type="protein sequence ID" value="QQP85430.1"/>
    <property type="molecule type" value="Genomic_DNA"/>
</dbReference>
<dbReference type="Gene3D" id="3.40.50.1000">
    <property type="entry name" value="HAD superfamily/HAD-like"/>
    <property type="match status" value="1"/>
</dbReference>
<sequence>MLLPWSDIETVFLDMDGTLLDLHFDNHFWLEYLPERYGQTYGLTVEQAKQTLLSQYATLQGKLQWYCIDYWTDSLNLPILKFKQEIAHLIKWRNHAELFLKLINEMGKQVILITNAHPKSLNLKMQKVDLAPWFKHIISSHDYNFPKENQYFWQHLGEQVTFNPHSSLFIDDSISVLRSAKQYGIKHLFAIYQPDSQKPPLKDEHEFAIIKDYIDCF</sequence>
<dbReference type="PANTHER" id="PTHR43434:SF3">
    <property type="entry name" value="GMP_IMP NUCLEOTIDASE YRFG"/>
    <property type="match status" value="1"/>
</dbReference>
<organism evidence="2 3">
    <name type="scientific">Entomomonas asaccharolytica</name>
    <dbReference type="NCBI Taxonomy" id="2785331"/>
    <lineage>
        <taxon>Bacteria</taxon>
        <taxon>Pseudomonadati</taxon>
        <taxon>Pseudomonadota</taxon>
        <taxon>Gammaproteobacteria</taxon>
        <taxon>Pseudomonadales</taxon>
        <taxon>Pseudomonadaceae</taxon>
        <taxon>Entomomonas</taxon>
    </lineage>
</organism>
<keyword evidence="2" id="KW-0378">Hydrolase</keyword>
<dbReference type="InterPro" id="IPR036412">
    <property type="entry name" value="HAD-like_sf"/>
</dbReference>
<dbReference type="GO" id="GO:0046872">
    <property type="term" value="F:metal ion binding"/>
    <property type="evidence" value="ECO:0007669"/>
    <property type="project" value="UniProtKB-KW"/>
</dbReference>